<organism evidence="3 4">
    <name type="scientific">Pseudoduganella rivuli</name>
    <dbReference type="NCBI Taxonomy" id="2666085"/>
    <lineage>
        <taxon>Bacteria</taxon>
        <taxon>Pseudomonadati</taxon>
        <taxon>Pseudomonadota</taxon>
        <taxon>Betaproteobacteria</taxon>
        <taxon>Burkholderiales</taxon>
        <taxon>Oxalobacteraceae</taxon>
        <taxon>Telluria group</taxon>
        <taxon>Pseudoduganella</taxon>
    </lineage>
</organism>
<accession>A0A7X2LVI3</accession>
<gene>
    <name evidence="3" type="ORF">GJ700_20470</name>
</gene>
<dbReference type="RefSeq" id="WP_154377337.1">
    <property type="nucleotide sequence ID" value="NZ_WKJJ01000013.1"/>
</dbReference>
<feature type="chain" id="PRO_5031300528" description="DUF3617 family protein" evidence="2">
    <location>
        <begin position="24"/>
        <end position="255"/>
    </location>
</feature>
<proteinExistence type="predicted"/>
<dbReference type="AlphaFoldDB" id="A0A7X2LVI3"/>
<name>A0A7X2LVI3_9BURK</name>
<keyword evidence="2" id="KW-0732">Signal</keyword>
<evidence type="ECO:0000256" key="1">
    <source>
        <dbReference type="SAM" id="MobiDB-lite"/>
    </source>
</evidence>
<evidence type="ECO:0008006" key="5">
    <source>
        <dbReference type="Google" id="ProtNLM"/>
    </source>
</evidence>
<dbReference type="EMBL" id="WKJJ01000013">
    <property type="protein sequence ID" value="MRV74087.1"/>
    <property type="molecule type" value="Genomic_DNA"/>
</dbReference>
<evidence type="ECO:0000313" key="3">
    <source>
        <dbReference type="EMBL" id="MRV74087.1"/>
    </source>
</evidence>
<reference evidence="3 4" key="1">
    <citation type="submission" date="2019-11" db="EMBL/GenBank/DDBJ databases">
        <title>Novel species isolated from a subtropical stream in China.</title>
        <authorList>
            <person name="Lu H."/>
        </authorList>
    </citation>
    <scope>NUCLEOTIDE SEQUENCE [LARGE SCALE GENOMIC DNA]</scope>
    <source>
        <strain evidence="3 4">FT92W</strain>
    </source>
</reference>
<evidence type="ECO:0000313" key="4">
    <source>
        <dbReference type="Proteomes" id="UP000446768"/>
    </source>
</evidence>
<dbReference type="Proteomes" id="UP000446768">
    <property type="component" value="Unassembled WGS sequence"/>
</dbReference>
<keyword evidence="4" id="KW-1185">Reference proteome</keyword>
<protein>
    <recommendedName>
        <fullName evidence="5">DUF3617 family protein</fullName>
    </recommendedName>
</protein>
<feature type="signal peptide" evidence="2">
    <location>
        <begin position="1"/>
        <end position="23"/>
    </location>
</feature>
<feature type="compositionally biased region" description="Polar residues" evidence="1">
    <location>
        <begin position="60"/>
        <end position="70"/>
    </location>
</feature>
<evidence type="ECO:0000256" key="2">
    <source>
        <dbReference type="SAM" id="SignalP"/>
    </source>
</evidence>
<comment type="caution">
    <text evidence="3">The sequence shown here is derived from an EMBL/GenBank/DDBJ whole genome shotgun (WGS) entry which is preliminary data.</text>
</comment>
<feature type="region of interest" description="Disordered" evidence="1">
    <location>
        <begin position="57"/>
        <end position="76"/>
    </location>
</feature>
<sequence length="255" mass="26556">MALNLWRAGSGIGAMLAAASVLAATPRASLPEPGLYRIDAVNQLEMDAGRARLAEDGATGTVTARTQSGGYDSGDRVYPGNGPQQRCIPATPAFPPPGIGAPCTNTATHGSPGSFIHTAQCGPVQVKVTGKQLDKDTWDIVQEHVMTPAPGAPDLSGMRPLLERMAQHAPTAEERAKAAAQLAQLPAMQADMSAKRAQVHADFEKAKSSAKTPEEAAMLAAAQARLQTSGMPMTATRHERWTKISSSCLGGAAPR</sequence>